<reference evidence="2" key="2">
    <citation type="journal article" date="2015" name="Fish Shellfish Immunol.">
        <title>Early steps in the European eel (Anguilla anguilla)-Vibrio vulnificus interaction in the gills: Role of the RtxA13 toxin.</title>
        <authorList>
            <person name="Callol A."/>
            <person name="Pajuelo D."/>
            <person name="Ebbesson L."/>
            <person name="Teles M."/>
            <person name="MacKenzie S."/>
            <person name="Amaro C."/>
        </authorList>
    </citation>
    <scope>NUCLEOTIDE SEQUENCE</scope>
</reference>
<dbReference type="EMBL" id="GBXM01015805">
    <property type="protein sequence ID" value="JAH92772.1"/>
    <property type="molecule type" value="Transcribed_RNA"/>
</dbReference>
<feature type="region of interest" description="Disordered" evidence="1">
    <location>
        <begin position="1"/>
        <end position="26"/>
    </location>
</feature>
<evidence type="ECO:0000313" key="2">
    <source>
        <dbReference type="EMBL" id="JAH92772.1"/>
    </source>
</evidence>
<evidence type="ECO:0000256" key="1">
    <source>
        <dbReference type="SAM" id="MobiDB-lite"/>
    </source>
</evidence>
<protein>
    <submittedName>
        <fullName evidence="2">Uncharacterized protein</fullName>
    </submittedName>
</protein>
<dbReference type="AlphaFoldDB" id="A0A0E9WQZ2"/>
<organism evidence="2">
    <name type="scientific">Anguilla anguilla</name>
    <name type="common">European freshwater eel</name>
    <name type="synonym">Muraena anguilla</name>
    <dbReference type="NCBI Taxonomy" id="7936"/>
    <lineage>
        <taxon>Eukaryota</taxon>
        <taxon>Metazoa</taxon>
        <taxon>Chordata</taxon>
        <taxon>Craniata</taxon>
        <taxon>Vertebrata</taxon>
        <taxon>Euteleostomi</taxon>
        <taxon>Actinopterygii</taxon>
        <taxon>Neopterygii</taxon>
        <taxon>Teleostei</taxon>
        <taxon>Anguilliformes</taxon>
        <taxon>Anguillidae</taxon>
        <taxon>Anguilla</taxon>
    </lineage>
</organism>
<proteinExistence type="predicted"/>
<name>A0A0E9WQZ2_ANGAN</name>
<accession>A0A0E9WQZ2</accession>
<sequence length="52" mass="5837">MENVAAGTSAESERRASSTIAGQRIDSLKKNRPRRFSFLFCELPNSLMMHHG</sequence>
<reference evidence="2" key="1">
    <citation type="submission" date="2014-11" db="EMBL/GenBank/DDBJ databases">
        <authorList>
            <person name="Amaro Gonzalez C."/>
        </authorList>
    </citation>
    <scope>NUCLEOTIDE SEQUENCE</scope>
</reference>